<feature type="coiled-coil region" evidence="1">
    <location>
        <begin position="1033"/>
        <end position="1061"/>
    </location>
</feature>
<dbReference type="Pfam" id="PF13692">
    <property type="entry name" value="Glyco_trans_1_4"/>
    <property type="match status" value="1"/>
</dbReference>
<dbReference type="EMBL" id="ABEU02000018">
    <property type="protein sequence ID" value="PNR35361.1"/>
    <property type="molecule type" value="Genomic_DNA"/>
</dbReference>
<dbReference type="Gramene" id="Pp3c18_17630V3.3">
    <property type="protein sequence ID" value="Pp3c18_17630V3.3"/>
    <property type="gene ID" value="Pp3c18_17630"/>
</dbReference>
<evidence type="ECO:0000256" key="2">
    <source>
        <dbReference type="SAM" id="Phobius"/>
    </source>
</evidence>
<dbReference type="Gramene" id="Pp3c18_17630V3.1">
    <property type="protein sequence ID" value="Pp3c18_17630V3.1"/>
    <property type="gene ID" value="Pp3c18_17630"/>
</dbReference>
<dbReference type="EnsemblPlants" id="Pp3c18_17630V3.1">
    <property type="protein sequence ID" value="Pp3c18_17630V3.1"/>
    <property type="gene ID" value="Pp3c18_17630"/>
</dbReference>
<dbReference type="EnsemblPlants" id="Pp3c18_17630V3.5">
    <property type="protein sequence ID" value="Pp3c18_17630V3.5"/>
    <property type="gene ID" value="Pp3c18_17630"/>
</dbReference>
<dbReference type="AlphaFoldDB" id="A0A2K1J1F9"/>
<keyword evidence="1" id="KW-0175">Coiled coil</keyword>
<dbReference type="RefSeq" id="XP_073396653.1">
    <property type="nucleotide sequence ID" value="XM_073540552.1"/>
</dbReference>
<dbReference type="SUPFAM" id="SSF53756">
    <property type="entry name" value="UDP-Glycosyltransferase/glycogen phosphorylase"/>
    <property type="match status" value="1"/>
</dbReference>
<sequence length="1085" mass="122771">MGRHREDFLGTIENGLYWEAPVLNQCRDHNNGIGNGCVHYVSSFKSRSMFNGRTSNLERTSTASAGKSGKWPSAYRILIAVLVVLFLIGTVTHGFVFLLFGYTDLQVDSPKIFPTVFASEQETPNDDVKFVPRNIVERLLLSKGKVTVADLRKEKRFPVRPPRLALVCPNLVRNPLSLYVLTLATGLQELGYDLEVHTLRDGELRPAWEALGVPVRQLRINVQNVTSVDWLNYEGVISFSVNTKAVINSLAQEPFRNIPVVWVINEDSLGRRLEDYGSAAAEGLISDWRHSFKRADVVVFQDYALTMVYTMLDTGNFFVIPGSPLEVWTAENYKITHSRDSLRAQYGVHHDSSVITVVGSPFLYHGLWREHALVMRSLARSVSTFGDASTKGDRLIQLFIIGHGNQSSSYGASLQIMAEHLGLKNGTVRYVGAGEDVTGVVWMSDAVVYGSFRNEQSFPSILSLAMSLQRPVIIPNRRVFREQIVDGENGILFPVGDDVKLSEAMVRVLRNKAEAGALALSGQMKAQNMCALNVSLSYGELLESVLEFPVEAELPRRLDESEKSLKEGWRWDLFFPANAPLWEYFQSRMQGPMVANDDIGGSIIEVLEEQWNVHSGVVQNFSDSMGFDSLTEDNNIANDFVTDFDLHEAKAIENELEAERIEREELLERKILLQSTWEDISKMVKKTEVHKDDLKERSDAEIQRSGQPLCIYEPYHGTGAWPFLHDENTLYRAISLSTHARRPTDDDVDAQERLPGLLNDSYYRNVLCEFGTFFAIANRIDVVHKNPWIGFQPWRASSRNVALTAAAEAALIEAVSTGRDGDAVYFWARTDGNAGTSGEGSFVEPAVNFWTYCDSVNSGQCREAFTMSMRRMYGLPDNWTSLPPMPDDGGTWSALHSWAMPTSSFVEFILFSRIFVDALDAQYYEEHHYLGKCRFASFQREGQHCYCRLLEGLVNVWAYHSARSMIYVNPKTGEMEEQHALESRLGNMWVKFFSLSTLKTMDEDLAEAADDGDHPRARWLWPQTGEVFWQGIFEREKEERLRLKLEKKKKLKEKLARMRNKTYRQKSLGRYIKPPPGLGYLSPSG</sequence>
<dbReference type="RefSeq" id="XP_073396652.1">
    <property type="nucleotide sequence ID" value="XM_073540551.1"/>
</dbReference>
<organism evidence="3">
    <name type="scientific">Physcomitrium patens</name>
    <name type="common">Spreading-leaved earth moss</name>
    <name type="synonym">Physcomitrella patens</name>
    <dbReference type="NCBI Taxonomy" id="3218"/>
    <lineage>
        <taxon>Eukaryota</taxon>
        <taxon>Viridiplantae</taxon>
        <taxon>Streptophyta</taxon>
        <taxon>Embryophyta</taxon>
        <taxon>Bryophyta</taxon>
        <taxon>Bryophytina</taxon>
        <taxon>Bryopsida</taxon>
        <taxon>Funariidae</taxon>
        <taxon>Funariales</taxon>
        <taxon>Funariaceae</taxon>
        <taxon>Physcomitrium</taxon>
    </lineage>
</organism>
<protein>
    <submittedName>
        <fullName evidence="3 4">Uncharacterized protein</fullName>
    </submittedName>
</protein>
<evidence type="ECO:0000256" key="1">
    <source>
        <dbReference type="SAM" id="Coils"/>
    </source>
</evidence>
<keyword evidence="2" id="KW-1133">Transmembrane helix</keyword>
<dbReference type="EnsemblPlants" id="Pp3c18_17630V3.4">
    <property type="protein sequence ID" value="Pp3c18_17630V3.4"/>
    <property type="gene ID" value="Pp3c18_17630"/>
</dbReference>
<dbReference type="CDD" id="cd03801">
    <property type="entry name" value="GT4_PimA-like"/>
    <property type="match status" value="1"/>
</dbReference>
<feature type="transmembrane region" description="Helical" evidence="2">
    <location>
        <begin position="77"/>
        <end position="102"/>
    </location>
</feature>
<accession>A0A2K1J1F9</accession>
<dbReference type="Proteomes" id="UP000006727">
    <property type="component" value="Chromosome 18"/>
</dbReference>
<name>A0A2K1J1F9_PHYPA</name>
<proteinExistence type="predicted"/>
<dbReference type="Gene3D" id="3.40.50.2000">
    <property type="entry name" value="Glycogen Phosphorylase B"/>
    <property type="match status" value="1"/>
</dbReference>
<dbReference type="PANTHER" id="PTHR46635:SF2">
    <property type="entry name" value="GLYCOSYL TRANSFERASE FAMILY 1 DOMAIN-CONTAINING PROTEIN"/>
    <property type="match status" value="1"/>
</dbReference>
<dbReference type="GeneID" id="112294964"/>
<gene>
    <name evidence="4" type="primary">LOC112294964</name>
    <name evidence="3" type="ORF">PHYPA_023261</name>
</gene>
<dbReference type="STRING" id="3218.A0A2K1J1F9"/>
<dbReference type="EnsemblPlants" id="Pp3c18_17630V3.3">
    <property type="protein sequence ID" value="Pp3c18_17630V3.3"/>
    <property type="gene ID" value="Pp3c18_17630"/>
</dbReference>
<reference evidence="3 5" key="1">
    <citation type="journal article" date="2008" name="Science">
        <title>The Physcomitrella genome reveals evolutionary insights into the conquest of land by plants.</title>
        <authorList>
            <person name="Rensing S."/>
            <person name="Lang D."/>
            <person name="Zimmer A."/>
            <person name="Terry A."/>
            <person name="Salamov A."/>
            <person name="Shapiro H."/>
            <person name="Nishiyama T."/>
            <person name="Perroud P.-F."/>
            <person name="Lindquist E."/>
            <person name="Kamisugi Y."/>
            <person name="Tanahashi T."/>
            <person name="Sakakibara K."/>
            <person name="Fujita T."/>
            <person name="Oishi K."/>
            <person name="Shin-I T."/>
            <person name="Kuroki Y."/>
            <person name="Toyoda A."/>
            <person name="Suzuki Y."/>
            <person name="Hashimoto A."/>
            <person name="Yamaguchi K."/>
            <person name="Sugano A."/>
            <person name="Kohara Y."/>
            <person name="Fujiyama A."/>
            <person name="Anterola A."/>
            <person name="Aoki S."/>
            <person name="Ashton N."/>
            <person name="Barbazuk W.B."/>
            <person name="Barker E."/>
            <person name="Bennetzen J."/>
            <person name="Bezanilla M."/>
            <person name="Blankenship R."/>
            <person name="Cho S.H."/>
            <person name="Dutcher S."/>
            <person name="Estelle M."/>
            <person name="Fawcett J.A."/>
            <person name="Gundlach H."/>
            <person name="Hanada K."/>
            <person name="Heyl A."/>
            <person name="Hicks K.A."/>
            <person name="Hugh J."/>
            <person name="Lohr M."/>
            <person name="Mayer K."/>
            <person name="Melkozernov A."/>
            <person name="Murata T."/>
            <person name="Nelson D."/>
            <person name="Pils B."/>
            <person name="Prigge M."/>
            <person name="Reiss B."/>
            <person name="Renner T."/>
            <person name="Rombauts S."/>
            <person name="Rushton P."/>
            <person name="Sanderfoot A."/>
            <person name="Schween G."/>
            <person name="Shiu S.-H."/>
            <person name="Stueber K."/>
            <person name="Theodoulou F.L."/>
            <person name="Tu H."/>
            <person name="Van de Peer Y."/>
            <person name="Verrier P.J."/>
            <person name="Waters E."/>
            <person name="Wood A."/>
            <person name="Yang L."/>
            <person name="Cove D."/>
            <person name="Cuming A."/>
            <person name="Hasebe M."/>
            <person name="Lucas S."/>
            <person name="Mishler D.B."/>
            <person name="Reski R."/>
            <person name="Grigoriev I."/>
            <person name="Quatrano R.S."/>
            <person name="Boore J.L."/>
        </authorList>
    </citation>
    <scope>NUCLEOTIDE SEQUENCE [LARGE SCALE GENOMIC DNA]</scope>
    <source>
        <strain evidence="4 5">cv. Gransden 2004</strain>
    </source>
</reference>
<reference evidence="3 5" key="2">
    <citation type="journal article" date="2018" name="Plant J.">
        <title>The Physcomitrella patens chromosome-scale assembly reveals moss genome structure and evolution.</title>
        <authorList>
            <person name="Lang D."/>
            <person name="Ullrich K.K."/>
            <person name="Murat F."/>
            <person name="Fuchs J."/>
            <person name="Jenkins J."/>
            <person name="Haas F.B."/>
            <person name="Piednoel M."/>
            <person name="Gundlach H."/>
            <person name="Van Bel M."/>
            <person name="Meyberg R."/>
            <person name="Vives C."/>
            <person name="Morata J."/>
            <person name="Symeonidi A."/>
            <person name="Hiss M."/>
            <person name="Muchero W."/>
            <person name="Kamisugi Y."/>
            <person name="Saleh O."/>
            <person name="Blanc G."/>
            <person name="Decker E.L."/>
            <person name="van Gessel N."/>
            <person name="Grimwood J."/>
            <person name="Hayes R.D."/>
            <person name="Graham S.W."/>
            <person name="Gunter L.E."/>
            <person name="McDaniel S.F."/>
            <person name="Hoernstein S.N.W."/>
            <person name="Larsson A."/>
            <person name="Li F.W."/>
            <person name="Perroud P.F."/>
            <person name="Phillips J."/>
            <person name="Ranjan P."/>
            <person name="Rokshar D.S."/>
            <person name="Rothfels C.J."/>
            <person name="Schneider L."/>
            <person name="Shu S."/>
            <person name="Stevenson D.W."/>
            <person name="Thummler F."/>
            <person name="Tillich M."/>
            <person name="Villarreal Aguilar J.C."/>
            <person name="Widiez T."/>
            <person name="Wong G.K."/>
            <person name="Wymore A."/>
            <person name="Zhang Y."/>
            <person name="Zimmer A.D."/>
            <person name="Quatrano R.S."/>
            <person name="Mayer K.F.X."/>
            <person name="Goodstein D."/>
            <person name="Casacuberta J.M."/>
            <person name="Vandepoele K."/>
            <person name="Reski R."/>
            <person name="Cuming A.C."/>
            <person name="Tuskan G.A."/>
            <person name="Maumus F."/>
            <person name="Salse J."/>
            <person name="Schmutz J."/>
            <person name="Rensing S.A."/>
        </authorList>
    </citation>
    <scope>NUCLEOTIDE SEQUENCE [LARGE SCALE GENOMIC DNA]</scope>
    <source>
        <strain evidence="4 5">cv. Gransden 2004</strain>
    </source>
</reference>
<keyword evidence="2" id="KW-0472">Membrane</keyword>
<evidence type="ECO:0000313" key="3">
    <source>
        <dbReference type="EMBL" id="PNR35361.1"/>
    </source>
</evidence>
<dbReference type="Gramene" id="Pp3c18_17630V3.4">
    <property type="protein sequence ID" value="Pp3c18_17630V3.4"/>
    <property type="gene ID" value="Pp3c18_17630"/>
</dbReference>
<dbReference type="Gramene" id="Pp3c18_17630V3.2">
    <property type="protein sequence ID" value="Pp3c18_17630V3.2"/>
    <property type="gene ID" value="Pp3c18_17630"/>
</dbReference>
<keyword evidence="5" id="KW-1185">Reference proteome</keyword>
<dbReference type="Gramene" id="Pp3c18_17630V3.5">
    <property type="protein sequence ID" value="Pp3c18_17630V3.5"/>
    <property type="gene ID" value="Pp3c18_17630"/>
</dbReference>
<dbReference type="FunCoup" id="A0A2K1J1F9">
    <property type="interactions" value="1930"/>
</dbReference>
<keyword evidence="2" id="KW-0812">Transmembrane</keyword>
<dbReference type="PANTHER" id="PTHR46635">
    <property type="entry name" value="GLYCOSYL TRANSFERASE FAMILY 1 PROTEIN"/>
    <property type="match status" value="1"/>
</dbReference>
<dbReference type="PaxDb" id="3218-PP1S328_5V6.1"/>
<dbReference type="EnsemblPlants" id="Pp3c18_17630V3.2">
    <property type="protein sequence ID" value="Pp3c18_17630V3.2"/>
    <property type="gene ID" value="Pp3c18_17630"/>
</dbReference>
<dbReference type="OrthoDB" id="1592604at2759"/>
<evidence type="ECO:0000313" key="5">
    <source>
        <dbReference type="Proteomes" id="UP000006727"/>
    </source>
</evidence>
<evidence type="ECO:0000313" key="4">
    <source>
        <dbReference type="EnsemblPlants" id="Pp3c18_17630V3.1"/>
    </source>
</evidence>
<reference evidence="4" key="3">
    <citation type="submission" date="2020-12" db="UniProtKB">
        <authorList>
            <consortium name="EnsemblPlants"/>
        </authorList>
    </citation>
    <scope>IDENTIFICATION</scope>
</reference>